<evidence type="ECO:0000313" key="2">
    <source>
        <dbReference type="Proteomes" id="UP000199170"/>
    </source>
</evidence>
<reference evidence="2" key="1">
    <citation type="submission" date="2016-10" db="EMBL/GenBank/DDBJ databases">
        <authorList>
            <person name="Varghese N."/>
            <person name="Submissions S."/>
        </authorList>
    </citation>
    <scope>NUCLEOTIDE SEQUENCE [LARGE SCALE GENOMIC DNA]</scope>
    <source>
        <strain evidence="2">CGMCC 1.10118</strain>
    </source>
</reference>
<protein>
    <recommendedName>
        <fullName evidence="3">Small CPxCG-related zinc finger protein</fullName>
    </recommendedName>
</protein>
<dbReference type="RefSeq" id="WP_089769546.1">
    <property type="nucleotide sequence ID" value="NZ_FNPB01000018.1"/>
</dbReference>
<proteinExistence type="predicted"/>
<evidence type="ECO:0000313" key="1">
    <source>
        <dbReference type="EMBL" id="SDY49323.1"/>
    </source>
</evidence>
<accession>A0A1H3KB35</accession>
<gene>
    <name evidence="1" type="ORF">SAMN04487946_11834</name>
</gene>
<keyword evidence="2" id="KW-1185">Reference proteome</keyword>
<dbReference type="AlphaFoldDB" id="A0A1H3KB35"/>
<sequence>MAHSPEQPDLYVCTECQVAHAGTVAEYIESGGHSYEPPEACGACGASSFVESSGWPHVGK</sequence>
<organism evidence="1 2">
    <name type="scientific">Halobellus clavatus</name>
    <dbReference type="NCBI Taxonomy" id="660517"/>
    <lineage>
        <taxon>Archaea</taxon>
        <taxon>Methanobacteriati</taxon>
        <taxon>Methanobacteriota</taxon>
        <taxon>Stenosarchaea group</taxon>
        <taxon>Halobacteria</taxon>
        <taxon>Halobacteriales</taxon>
        <taxon>Haloferacaceae</taxon>
        <taxon>Halobellus</taxon>
    </lineage>
</organism>
<dbReference type="OrthoDB" id="172011at2157"/>
<name>A0A1H3KB35_9EURY</name>
<evidence type="ECO:0008006" key="3">
    <source>
        <dbReference type="Google" id="ProtNLM"/>
    </source>
</evidence>
<dbReference type="EMBL" id="FNPB01000018">
    <property type="protein sequence ID" value="SDY49323.1"/>
    <property type="molecule type" value="Genomic_DNA"/>
</dbReference>
<dbReference type="Proteomes" id="UP000199170">
    <property type="component" value="Unassembled WGS sequence"/>
</dbReference>